<gene>
    <name evidence="3" type="ORF">VP01_210g10</name>
</gene>
<keyword evidence="4" id="KW-1185">Reference proteome</keyword>
<evidence type="ECO:0000256" key="1">
    <source>
        <dbReference type="SAM" id="Coils"/>
    </source>
</evidence>
<dbReference type="PANTHER" id="PTHR38120:SF1">
    <property type="entry name" value="M PROTEIN, SEROTYPE 2.1"/>
    <property type="match status" value="1"/>
</dbReference>
<evidence type="ECO:0000313" key="3">
    <source>
        <dbReference type="EMBL" id="KNZ57631.1"/>
    </source>
</evidence>
<dbReference type="EMBL" id="LAVV01006959">
    <property type="protein sequence ID" value="KNZ57631.1"/>
    <property type="molecule type" value="Genomic_DNA"/>
</dbReference>
<feature type="region of interest" description="Disordered" evidence="2">
    <location>
        <begin position="241"/>
        <end position="260"/>
    </location>
</feature>
<feature type="compositionally biased region" description="Polar residues" evidence="2">
    <location>
        <begin position="348"/>
        <end position="362"/>
    </location>
</feature>
<comment type="caution">
    <text evidence="3">The sequence shown here is derived from an EMBL/GenBank/DDBJ whole genome shotgun (WGS) entry which is preliminary data.</text>
</comment>
<feature type="region of interest" description="Disordered" evidence="2">
    <location>
        <begin position="343"/>
        <end position="363"/>
    </location>
</feature>
<sequence>MGEKLSITKVLLPTPLLSNNLVSPMNALAHKYLPLALVGNAEEAITITIILDFPAISALFGSPIDYSNITELYSSILPAISMIPTRSDAPSSDDSISFEGSPNLKVLKLLKEKKKECAELKEASQEATRRRWSLEKQLDQKARELTLALQTSESRYVDCIRMDGRLHDLQGLESKLESALSEIRHLKKSLADSDRAAQLREEAFEAEKLSWSEERERLQFRISSLADSLKHAQRCTPTEILANDLSPSPGQNSPVLPDNSPSLPEIPPEIEKELCELRELVPAYVETLDTMEFTIQNLNVELDELQQAYTDAVAKSYGQQELIEQLNQQLAEVEKPRLQESLAAEMSHASSKRPSTSSSEGQTKLLKLRRLNDSTKSTEIEDLRTTNARLNDYLERLLNRIIGLEAFEHVLNLDFEAIREGQSRQAVVFQAPSTRARRTVSSSLANKTLRQLKAAKSRFLDKLNHSASSGVQLLAKPFATNKNINDHLINLAKLMPRTTSGIGSVEYGSSLGR</sequence>
<dbReference type="OrthoDB" id="2501438at2759"/>
<dbReference type="AlphaFoldDB" id="A0A0L6VA07"/>
<dbReference type="Proteomes" id="UP000037035">
    <property type="component" value="Unassembled WGS sequence"/>
</dbReference>
<evidence type="ECO:0000256" key="2">
    <source>
        <dbReference type="SAM" id="MobiDB-lite"/>
    </source>
</evidence>
<proteinExistence type="predicted"/>
<dbReference type="PANTHER" id="PTHR38120">
    <property type="entry name" value="EXPRESSED PROTEIN"/>
    <property type="match status" value="1"/>
</dbReference>
<feature type="coiled-coil region" evidence="1">
    <location>
        <begin position="288"/>
        <end position="315"/>
    </location>
</feature>
<organism evidence="3 4">
    <name type="scientific">Puccinia sorghi</name>
    <dbReference type="NCBI Taxonomy" id="27349"/>
    <lineage>
        <taxon>Eukaryota</taxon>
        <taxon>Fungi</taxon>
        <taxon>Dikarya</taxon>
        <taxon>Basidiomycota</taxon>
        <taxon>Pucciniomycotina</taxon>
        <taxon>Pucciniomycetes</taxon>
        <taxon>Pucciniales</taxon>
        <taxon>Pucciniaceae</taxon>
        <taxon>Puccinia</taxon>
    </lineage>
</organism>
<keyword evidence="1" id="KW-0175">Coiled coil</keyword>
<evidence type="ECO:0000313" key="4">
    <source>
        <dbReference type="Proteomes" id="UP000037035"/>
    </source>
</evidence>
<feature type="compositionally biased region" description="Polar residues" evidence="2">
    <location>
        <begin position="245"/>
        <end position="254"/>
    </location>
</feature>
<accession>A0A0L6VA07</accession>
<feature type="coiled-coil region" evidence="1">
    <location>
        <begin position="103"/>
        <end position="144"/>
    </location>
</feature>
<name>A0A0L6VA07_9BASI</name>
<protein>
    <submittedName>
        <fullName evidence="3">Uncharacterized protein</fullName>
    </submittedName>
</protein>
<dbReference type="VEuPathDB" id="FungiDB:VP01_210g10"/>
<reference evidence="3 4" key="1">
    <citation type="submission" date="2015-08" db="EMBL/GenBank/DDBJ databases">
        <title>Next Generation Sequencing and Analysis of the Genome of Puccinia sorghi L Schw, the Causal Agent of Maize Common Rust.</title>
        <authorList>
            <person name="Rochi L."/>
            <person name="Burguener G."/>
            <person name="Darino M."/>
            <person name="Turjanski A."/>
            <person name="Kreff E."/>
            <person name="Dieguez M.J."/>
            <person name="Sacco F."/>
        </authorList>
    </citation>
    <scope>NUCLEOTIDE SEQUENCE [LARGE SCALE GENOMIC DNA]</scope>
    <source>
        <strain evidence="3 4">RO10H11247</strain>
    </source>
</reference>